<dbReference type="GO" id="GO:0003700">
    <property type="term" value="F:DNA-binding transcription factor activity"/>
    <property type="evidence" value="ECO:0007669"/>
    <property type="project" value="InterPro"/>
</dbReference>
<dbReference type="NCBIfam" id="NF033788">
    <property type="entry name" value="HTH_metalloreg"/>
    <property type="match status" value="1"/>
</dbReference>
<evidence type="ECO:0000313" key="3">
    <source>
        <dbReference type="Proteomes" id="UP000331127"/>
    </source>
</evidence>
<dbReference type="PROSITE" id="PS50987">
    <property type="entry name" value="HTH_ARSR_2"/>
    <property type="match status" value="1"/>
</dbReference>
<dbReference type="PRINTS" id="PR00778">
    <property type="entry name" value="HTHARSR"/>
</dbReference>
<dbReference type="Gene3D" id="1.10.10.10">
    <property type="entry name" value="Winged helix-like DNA-binding domain superfamily/Winged helix DNA-binding domain"/>
    <property type="match status" value="1"/>
</dbReference>
<name>A0A5M3WDK5_9ACTN</name>
<accession>A0A5M3WDK5</accession>
<evidence type="ECO:0000259" key="1">
    <source>
        <dbReference type="PROSITE" id="PS50987"/>
    </source>
</evidence>
<dbReference type="Proteomes" id="UP000331127">
    <property type="component" value="Unassembled WGS sequence"/>
</dbReference>
<feature type="domain" description="HTH arsR-type" evidence="1">
    <location>
        <begin position="3"/>
        <end position="97"/>
    </location>
</feature>
<evidence type="ECO:0000313" key="2">
    <source>
        <dbReference type="EMBL" id="GES07147.1"/>
    </source>
</evidence>
<reference evidence="2 3" key="1">
    <citation type="submission" date="2019-10" db="EMBL/GenBank/DDBJ databases">
        <title>Whole genome shotgun sequence of Acrocarpospora macrocephala NBRC 16266.</title>
        <authorList>
            <person name="Ichikawa N."/>
            <person name="Kimura A."/>
            <person name="Kitahashi Y."/>
            <person name="Komaki H."/>
            <person name="Oguchi A."/>
        </authorList>
    </citation>
    <scope>NUCLEOTIDE SEQUENCE [LARGE SCALE GENOMIC DNA]</scope>
    <source>
        <strain evidence="2 3">NBRC 16266</strain>
    </source>
</reference>
<dbReference type="PANTHER" id="PTHR38600:SF2">
    <property type="entry name" value="SLL0088 PROTEIN"/>
    <property type="match status" value="1"/>
</dbReference>
<dbReference type="PANTHER" id="PTHR38600">
    <property type="entry name" value="TRANSCRIPTIONAL REGULATORY PROTEIN"/>
    <property type="match status" value="1"/>
</dbReference>
<dbReference type="Pfam" id="PF12840">
    <property type="entry name" value="HTH_20"/>
    <property type="match status" value="1"/>
</dbReference>
<organism evidence="2 3">
    <name type="scientific">Acrocarpospora macrocephala</name>
    <dbReference type="NCBI Taxonomy" id="150177"/>
    <lineage>
        <taxon>Bacteria</taxon>
        <taxon>Bacillati</taxon>
        <taxon>Actinomycetota</taxon>
        <taxon>Actinomycetes</taxon>
        <taxon>Streptosporangiales</taxon>
        <taxon>Streptosporangiaceae</taxon>
        <taxon>Acrocarpospora</taxon>
    </lineage>
</organism>
<dbReference type="InterPro" id="IPR036388">
    <property type="entry name" value="WH-like_DNA-bd_sf"/>
</dbReference>
<proteinExistence type="predicted"/>
<comment type="caution">
    <text evidence="2">The sequence shown here is derived from an EMBL/GenBank/DDBJ whole genome shotgun (WGS) entry which is preliminary data.</text>
</comment>
<protein>
    <submittedName>
        <fullName evidence="2">Transcriptional regulator</fullName>
    </submittedName>
</protein>
<dbReference type="SMART" id="SM00418">
    <property type="entry name" value="HTH_ARSR"/>
    <property type="match status" value="1"/>
</dbReference>
<dbReference type="InterPro" id="IPR011991">
    <property type="entry name" value="ArsR-like_HTH"/>
</dbReference>
<gene>
    <name evidence="2" type="ORF">Amac_007420</name>
</gene>
<dbReference type="CDD" id="cd00090">
    <property type="entry name" value="HTH_ARSR"/>
    <property type="match status" value="1"/>
</dbReference>
<dbReference type="AlphaFoldDB" id="A0A5M3WDK5"/>
<dbReference type="EMBL" id="BLAE01000005">
    <property type="protein sequence ID" value="GES07147.1"/>
    <property type="molecule type" value="Genomic_DNA"/>
</dbReference>
<sequence>MKGAVVIDADLDGVFHALSDPTRRRVVERLSQGPATTSDLARPFDMALPSFTQHLSVLERSGLVTSQKKGRVRTYRLAPQPLEAVDTWLAARRALWTRRLDQLDAFLYDLKEQQT</sequence>
<dbReference type="InterPro" id="IPR036390">
    <property type="entry name" value="WH_DNA-bd_sf"/>
</dbReference>
<dbReference type="InterPro" id="IPR001845">
    <property type="entry name" value="HTH_ArsR_DNA-bd_dom"/>
</dbReference>
<keyword evidence="3" id="KW-1185">Reference proteome</keyword>
<dbReference type="SUPFAM" id="SSF46785">
    <property type="entry name" value="Winged helix' DNA-binding domain"/>
    <property type="match status" value="1"/>
</dbReference>